<name>A0A8H6XB29_9AGAR</name>
<evidence type="ECO:0000313" key="2">
    <source>
        <dbReference type="EMBL" id="KAF7337995.1"/>
    </source>
</evidence>
<keyword evidence="1" id="KW-0732">Signal</keyword>
<comment type="caution">
    <text evidence="2">The sequence shown here is derived from an EMBL/GenBank/DDBJ whole genome shotgun (WGS) entry which is preliminary data.</text>
</comment>
<organism evidence="2 3">
    <name type="scientific">Mycena venus</name>
    <dbReference type="NCBI Taxonomy" id="2733690"/>
    <lineage>
        <taxon>Eukaryota</taxon>
        <taxon>Fungi</taxon>
        <taxon>Dikarya</taxon>
        <taxon>Basidiomycota</taxon>
        <taxon>Agaricomycotina</taxon>
        <taxon>Agaricomycetes</taxon>
        <taxon>Agaricomycetidae</taxon>
        <taxon>Agaricales</taxon>
        <taxon>Marasmiineae</taxon>
        <taxon>Mycenaceae</taxon>
        <taxon>Mycena</taxon>
    </lineage>
</organism>
<dbReference type="AlphaFoldDB" id="A0A8H6XB29"/>
<dbReference type="EMBL" id="JACAZI010000021">
    <property type="protein sequence ID" value="KAF7337995.1"/>
    <property type="molecule type" value="Genomic_DNA"/>
</dbReference>
<feature type="signal peptide" evidence="1">
    <location>
        <begin position="1"/>
        <end position="23"/>
    </location>
</feature>
<protein>
    <submittedName>
        <fullName evidence="2">Uncharacterized protein</fullName>
    </submittedName>
</protein>
<evidence type="ECO:0000313" key="3">
    <source>
        <dbReference type="Proteomes" id="UP000620124"/>
    </source>
</evidence>
<sequence>MFFSTSFVSAVLVVLSTVNALRGLDDNLLMETPATERLVPPNATQAMLPQTTVQPMFALHAPLARIKTGGGDNLRPVARGNFRAIGFILYERPQRLVQSRPGKSFRCGKCCGWEARANGNVFPTNCTAPKLNAWPNSGDGCTSAQTSCVRAKTCAQDPVIGARPAATMNY</sequence>
<evidence type="ECO:0000256" key="1">
    <source>
        <dbReference type="SAM" id="SignalP"/>
    </source>
</evidence>
<reference evidence="2" key="1">
    <citation type="submission" date="2020-05" db="EMBL/GenBank/DDBJ databases">
        <title>Mycena genomes resolve the evolution of fungal bioluminescence.</title>
        <authorList>
            <person name="Tsai I.J."/>
        </authorList>
    </citation>
    <scope>NUCLEOTIDE SEQUENCE</scope>
    <source>
        <strain evidence="2">CCC161011</strain>
    </source>
</reference>
<gene>
    <name evidence="2" type="ORF">MVEN_02023400</name>
</gene>
<dbReference type="OrthoDB" id="2936053at2759"/>
<accession>A0A8H6XB29</accession>
<dbReference type="Proteomes" id="UP000620124">
    <property type="component" value="Unassembled WGS sequence"/>
</dbReference>
<proteinExistence type="predicted"/>
<feature type="chain" id="PRO_5034517860" evidence="1">
    <location>
        <begin position="24"/>
        <end position="170"/>
    </location>
</feature>
<keyword evidence="3" id="KW-1185">Reference proteome</keyword>